<reference evidence="1" key="1">
    <citation type="submission" date="2016-10" db="EMBL/GenBank/DDBJ databases">
        <title>Sequence of Gallionella enrichment culture.</title>
        <authorList>
            <person name="Poehlein A."/>
            <person name="Muehling M."/>
            <person name="Daniel R."/>
        </authorList>
    </citation>
    <scope>NUCLEOTIDE SEQUENCE</scope>
</reference>
<sequence length="479" mass="53948">MIRFQTPALRLRGRVENLPHCGRFCVWLAAWTCILALNGCATYSNSFTTIENQLEKQQYDDALKTIDKQSKDKKDHVLYLLNKGMVLRMKRDFVASNESLEAAKHEMESLYAASVSQNALSFVINDATVSYAGDDYEQVLVHLYMALNYLELGQPYEARVEAQQIDIKLREIEEKIPDSKFTEDALSEYLSGLIYDELGEWSDAMISYRKAYEAYKKYQSNFSVPMPPMLKFDLVRLAQRQGLIDELARYQKEFGMAPAKRNTADNDPEGELVFVLNSGLAPIKRERVIRAWAPPPSTIVNARRRSEYMDSTQPTPPVMVNIALPYYESRPNRVSGARISVSGRQADTQMMENIDAIARASLNARMPAITARAIARAVAKGAIQESVDRAGQNRDDATVQLIGSLLVRVAAIVTERADTRSWLTLPANVQMARLPLPPGTYDVTVELLGNNGQVIGTNVFPQVTIRREHKTYLTQHTMP</sequence>
<protein>
    <recommendedName>
        <fullName evidence="2">Tetratricopeptide repeat protein</fullName>
    </recommendedName>
</protein>
<evidence type="ECO:0008006" key="2">
    <source>
        <dbReference type="Google" id="ProtNLM"/>
    </source>
</evidence>
<dbReference type="Gene3D" id="1.25.40.10">
    <property type="entry name" value="Tetratricopeptide repeat domain"/>
    <property type="match status" value="1"/>
</dbReference>
<gene>
    <name evidence="1" type="ORF">GALL_130890</name>
</gene>
<name>A0A1J5S875_9ZZZZ</name>
<comment type="caution">
    <text evidence="1">The sequence shown here is derived from an EMBL/GenBank/DDBJ whole genome shotgun (WGS) entry which is preliminary data.</text>
</comment>
<organism evidence="1">
    <name type="scientific">mine drainage metagenome</name>
    <dbReference type="NCBI Taxonomy" id="410659"/>
    <lineage>
        <taxon>unclassified sequences</taxon>
        <taxon>metagenomes</taxon>
        <taxon>ecological metagenomes</taxon>
    </lineage>
</organism>
<dbReference type="AlphaFoldDB" id="A0A1J5S875"/>
<accession>A0A1J5S875</accession>
<dbReference type="EMBL" id="MLJW01000055">
    <property type="protein sequence ID" value="OIR04705.1"/>
    <property type="molecule type" value="Genomic_DNA"/>
</dbReference>
<dbReference type="SUPFAM" id="SSF48452">
    <property type="entry name" value="TPR-like"/>
    <property type="match status" value="1"/>
</dbReference>
<evidence type="ECO:0000313" key="1">
    <source>
        <dbReference type="EMBL" id="OIR04705.1"/>
    </source>
</evidence>
<proteinExistence type="predicted"/>
<dbReference type="InterPro" id="IPR011990">
    <property type="entry name" value="TPR-like_helical_dom_sf"/>
</dbReference>